<dbReference type="CDD" id="cd00093">
    <property type="entry name" value="HTH_XRE"/>
    <property type="match status" value="1"/>
</dbReference>
<dbReference type="Pfam" id="PF01381">
    <property type="entry name" value="HTH_3"/>
    <property type="match status" value="1"/>
</dbReference>
<dbReference type="SUPFAM" id="SSF47413">
    <property type="entry name" value="lambda repressor-like DNA-binding domains"/>
    <property type="match status" value="1"/>
</dbReference>
<protein>
    <submittedName>
        <fullName evidence="2">Unannotated protein</fullName>
    </submittedName>
</protein>
<name>A0A6J7FMR6_9ZZZZ</name>
<evidence type="ECO:0000259" key="1">
    <source>
        <dbReference type="PROSITE" id="PS50943"/>
    </source>
</evidence>
<dbReference type="InterPro" id="IPR001387">
    <property type="entry name" value="Cro/C1-type_HTH"/>
</dbReference>
<feature type="domain" description="HTH cro/C1-type" evidence="1">
    <location>
        <begin position="17"/>
        <end position="71"/>
    </location>
</feature>
<evidence type="ECO:0000313" key="2">
    <source>
        <dbReference type="EMBL" id="CAB4896952.1"/>
    </source>
</evidence>
<dbReference type="Gene3D" id="1.10.260.40">
    <property type="entry name" value="lambda repressor-like DNA-binding domains"/>
    <property type="match status" value="1"/>
</dbReference>
<dbReference type="SMART" id="SM00530">
    <property type="entry name" value="HTH_XRE"/>
    <property type="match status" value="1"/>
</dbReference>
<sequence length="76" mass="8321">MADEALTSQRRAFADNVRELRKKAGLTQEGLGWASGLHQTEIARIESGRRNPGLDTVFKVATGLSVPPSDLFRGIR</sequence>
<dbReference type="GO" id="GO:0003677">
    <property type="term" value="F:DNA binding"/>
    <property type="evidence" value="ECO:0007669"/>
    <property type="project" value="InterPro"/>
</dbReference>
<gene>
    <name evidence="2" type="ORF">UFOPK3564_00354</name>
</gene>
<accession>A0A6J7FMR6</accession>
<reference evidence="2" key="1">
    <citation type="submission" date="2020-05" db="EMBL/GenBank/DDBJ databases">
        <authorList>
            <person name="Chiriac C."/>
            <person name="Salcher M."/>
            <person name="Ghai R."/>
            <person name="Kavagutti S V."/>
        </authorList>
    </citation>
    <scope>NUCLEOTIDE SEQUENCE</scope>
</reference>
<organism evidence="2">
    <name type="scientific">freshwater metagenome</name>
    <dbReference type="NCBI Taxonomy" id="449393"/>
    <lineage>
        <taxon>unclassified sequences</taxon>
        <taxon>metagenomes</taxon>
        <taxon>ecological metagenomes</taxon>
    </lineage>
</organism>
<dbReference type="PROSITE" id="PS50943">
    <property type="entry name" value="HTH_CROC1"/>
    <property type="match status" value="1"/>
</dbReference>
<dbReference type="EMBL" id="CAFBMK010000011">
    <property type="protein sequence ID" value="CAB4896952.1"/>
    <property type="molecule type" value="Genomic_DNA"/>
</dbReference>
<dbReference type="AlphaFoldDB" id="A0A6J7FMR6"/>
<proteinExistence type="predicted"/>
<dbReference type="InterPro" id="IPR010982">
    <property type="entry name" value="Lambda_DNA-bd_dom_sf"/>
</dbReference>